<dbReference type="GO" id="GO:0000166">
    <property type="term" value="F:nucleotide binding"/>
    <property type="evidence" value="ECO:0007669"/>
    <property type="project" value="InterPro"/>
</dbReference>
<evidence type="ECO:0000259" key="3">
    <source>
        <dbReference type="Pfam" id="PF02894"/>
    </source>
</evidence>
<name>A0A940PE35_9ENTE</name>
<keyword evidence="5" id="KW-1185">Reference proteome</keyword>
<evidence type="ECO:0000259" key="2">
    <source>
        <dbReference type="Pfam" id="PF01408"/>
    </source>
</evidence>
<dbReference type="SUPFAM" id="SSF51735">
    <property type="entry name" value="NAD(P)-binding Rossmann-fold domains"/>
    <property type="match status" value="1"/>
</dbReference>
<evidence type="ECO:0000313" key="5">
    <source>
        <dbReference type="Proteomes" id="UP000674938"/>
    </source>
</evidence>
<proteinExistence type="inferred from homology"/>
<feature type="domain" description="Gfo/Idh/MocA-like oxidoreductase C-terminal" evidence="3">
    <location>
        <begin position="144"/>
        <end position="353"/>
    </location>
</feature>
<reference evidence="4" key="1">
    <citation type="submission" date="2020-12" db="EMBL/GenBank/DDBJ databases">
        <title>Vagococcus allomyrinae sp. nov. and Enterococcus lavae sp. nov., isolated from the larvae of Allomyrina dichotoma.</title>
        <authorList>
            <person name="Lee S.D."/>
        </authorList>
    </citation>
    <scope>NUCLEOTIDE SEQUENCE</scope>
    <source>
        <strain evidence="4">BWB3-3</strain>
    </source>
</reference>
<evidence type="ECO:0000256" key="1">
    <source>
        <dbReference type="ARBA" id="ARBA00010928"/>
    </source>
</evidence>
<dbReference type="Pfam" id="PF01408">
    <property type="entry name" value="GFO_IDH_MocA"/>
    <property type="match status" value="1"/>
</dbReference>
<dbReference type="Gene3D" id="3.30.360.10">
    <property type="entry name" value="Dihydrodipicolinate Reductase, domain 2"/>
    <property type="match status" value="1"/>
</dbReference>
<dbReference type="InterPro" id="IPR000683">
    <property type="entry name" value="Gfo/Idh/MocA-like_OxRdtase_N"/>
</dbReference>
<comment type="similarity">
    <text evidence="1">Belongs to the Gfo/Idh/MocA family.</text>
</comment>
<dbReference type="AlphaFoldDB" id="A0A940PE35"/>
<dbReference type="PANTHER" id="PTHR43249:SF1">
    <property type="entry name" value="D-GLUCOSIDE 3-DEHYDROGENASE"/>
    <property type="match status" value="1"/>
</dbReference>
<accession>A0A940PE35</accession>
<dbReference type="InterPro" id="IPR004104">
    <property type="entry name" value="Gfo/Idh/MocA-like_OxRdtase_C"/>
</dbReference>
<dbReference type="InterPro" id="IPR036291">
    <property type="entry name" value="NAD(P)-bd_dom_sf"/>
</dbReference>
<feature type="domain" description="Gfo/Idh/MocA-like oxidoreductase N-terminal" evidence="2">
    <location>
        <begin position="5"/>
        <end position="124"/>
    </location>
</feature>
<evidence type="ECO:0000313" key="4">
    <source>
        <dbReference type="EMBL" id="MBP1043135.1"/>
    </source>
</evidence>
<gene>
    <name evidence="4" type="ORF">I6N95_19130</name>
</gene>
<dbReference type="Proteomes" id="UP000674938">
    <property type="component" value="Unassembled WGS sequence"/>
</dbReference>
<dbReference type="Gene3D" id="3.40.50.720">
    <property type="entry name" value="NAD(P)-binding Rossmann-like Domain"/>
    <property type="match status" value="1"/>
</dbReference>
<protein>
    <submittedName>
        <fullName evidence="4">Gfo/Idh/MocA family oxidoreductase</fullName>
    </submittedName>
</protein>
<dbReference type="SUPFAM" id="SSF55347">
    <property type="entry name" value="Glyceraldehyde-3-phosphate dehydrogenase-like, C-terminal domain"/>
    <property type="match status" value="1"/>
</dbReference>
<dbReference type="InterPro" id="IPR052515">
    <property type="entry name" value="Gfo/Idh/MocA_Oxidoreductase"/>
</dbReference>
<sequence>MTTTLKIGMIGTGSIAHEHIQAYQKMDNVELVAFCDINPSQLNHMADRYGISETYSSKEALLANADIDAVSVCTWNAAHAECAIAALNAGKHVLCEKPMATSVADALAMEAAAKKNGKLLMIGFVRRFGNDAQIVTDFRDKDFFGEIYYGKATYLRRNGNPGGWFGDKSRSGGGPLIDLGVHVIDLLNYLMGQPKPISVYGATFQKLFNRPDSKDTVAYSSSTTDEKDICDVEDLASAMIRFADGSVVSIEASFSLNLKEDQGKIELFGTKGGASLAPQLELYTDINGYMTDIQLKTPTALDMNGLFYNEVAHFVDCVLNNTECLTPAADGVTIMRILDAIYQSAETGHEVMI</sequence>
<dbReference type="EMBL" id="JAEEGA010000014">
    <property type="protein sequence ID" value="MBP1043135.1"/>
    <property type="molecule type" value="Genomic_DNA"/>
</dbReference>
<dbReference type="RefSeq" id="WP_209530942.1">
    <property type="nucleotide sequence ID" value="NZ_JAEEGA010000014.1"/>
</dbReference>
<organism evidence="4 5">
    <name type="scientific">Vagococcus allomyrinae</name>
    <dbReference type="NCBI Taxonomy" id="2794353"/>
    <lineage>
        <taxon>Bacteria</taxon>
        <taxon>Bacillati</taxon>
        <taxon>Bacillota</taxon>
        <taxon>Bacilli</taxon>
        <taxon>Lactobacillales</taxon>
        <taxon>Enterococcaceae</taxon>
        <taxon>Vagococcus</taxon>
    </lineage>
</organism>
<dbReference type="PANTHER" id="PTHR43249">
    <property type="entry name" value="UDP-N-ACETYL-2-AMINO-2-DEOXY-D-GLUCURONATE OXIDASE"/>
    <property type="match status" value="1"/>
</dbReference>
<comment type="caution">
    <text evidence="4">The sequence shown here is derived from an EMBL/GenBank/DDBJ whole genome shotgun (WGS) entry which is preliminary data.</text>
</comment>
<dbReference type="Pfam" id="PF02894">
    <property type="entry name" value="GFO_IDH_MocA_C"/>
    <property type="match status" value="1"/>
</dbReference>